<reference evidence="3" key="1">
    <citation type="journal article" date="2011" name="Proc. Natl. Acad. Sci. U.S.A.">
        <title>Obligate biotrophy features unraveled by the genomic analysis of rust fungi.</title>
        <authorList>
            <person name="Duplessis S."/>
            <person name="Cuomo C.A."/>
            <person name="Lin Y.-C."/>
            <person name="Aerts A."/>
            <person name="Tisserant E."/>
            <person name="Veneault-Fourrey C."/>
            <person name="Joly D.L."/>
            <person name="Hacquard S."/>
            <person name="Amselem J."/>
            <person name="Cantarel B.L."/>
            <person name="Chiu R."/>
            <person name="Coutinho P.M."/>
            <person name="Feau N."/>
            <person name="Field M."/>
            <person name="Frey P."/>
            <person name="Gelhaye E."/>
            <person name="Goldberg J."/>
            <person name="Grabherr M.G."/>
            <person name="Kodira C.D."/>
            <person name="Kohler A."/>
            <person name="Kuees U."/>
            <person name="Lindquist E.A."/>
            <person name="Lucas S.M."/>
            <person name="Mago R."/>
            <person name="Mauceli E."/>
            <person name="Morin E."/>
            <person name="Murat C."/>
            <person name="Pangilinan J.L."/>
            <person name="Park R."/>
            <person name="Pearson M."/>
            <person name="Quesneville H."/>
            <person name="Rouhier N."/>
            <person name="Sakthikumar S."/>
            <person name="Salamov A.A."/>
            <person name="Schmutz J."/>
            <person name="Selles B."/>
            <person name="Shapiro H."/>
            <person name="Tanguay P."/>
            <person name="Tuskan G.A."/>
            <person name="Henrissat B."/>
            <person name="Van de Peer Y."/>
            <person name="Rouze P."/>
            <person name="Ellis J.G."/>
            <person name="Dodds P.N."/>
            <person name="Schein J.E."/>
            <person name="Zhong S."/>
            <person name="Hamelin R.C."/>
            <person name="Grigoriev I.V."/>
            <person name="Szabo L.J."/>
            <person name="Martin F."/>
        </authorList>
    </citation>
    <scope>NUCLEOTIDE SEQUENCE [LARGE SCALE GENOMIC DNA]</scope>
    <source>
        <strain evidence="3">98AG31 / pathotype 3-4-7</strain>
    </source>
</reference>
<organism evidence="3">
    <name type="scientific">Melampsora larici-populina (strain 98AG31 / pathotype 3-4-7)</name>
    <name type="common">Poplar leaf rust fungus</name>
    <dbReference type="NCBI Taxonomy" id="747676"/>
    <lineage>
        <taxon>Eukaryota</taxon>
        <taxon>Fungi</taxon>
        <taxon>Dikarya</taxon>
        <taxon>Basidiomycota</taxon>
        <taxon>Pucciniomycotina</taxon>
        <taxon>Pucciniomycetes</taxon>
        <taxon>Pucciniales</taxon>
        <taxon>Melampsoraceae</taxon>
        <taxon>Melampsora</taxon>
    </lineage>
</organism>
<sequence length="69" mass="7896">MIRSGEEDSLSGSGEGSEVSRYENCYKRIKGALETIMNRSIGGDNRFYNQIEYVLYRIFVFKDVSIESS</sequence>
<evidence type="ECO:0000313" key="3">
    <source>
        <dbReference type="Proteomes" id="UP000001072"/>
    </source>
</evidence>
<gene>
    <name evidence="2" type="ORF">MELLADRAFT_72646</name>
</gene>
<proteinExistence type="predicted"/>
<dbReference type="Proteomes" id="UP000001072">
    <property type="component" value="Unassembled WGS sequence"/>
</dbReference>
<protein>
    <submittedName>
        <fullName evidence="2">Uncharacterized protein</fullName>
    </submittedName>
</protein>
<evidence type="ECO:0000256" key="1">
    <source>
        <dbReference type="SAM" id="MobiDB-lite"/>
    </source>
</evidence>
<dbReference type="GeneID" id="18932154"/>
<keyword evidence="3" id="KW-1185">Reference proteome</keyword>
<feature type="region of interest" description="Disordered" evidence="1">
    <location>
        <begin position="1"/>
        <end position="20"/>
    </location>
</feature>
<dbReference type="KEGG" id="mlr:MELLADRAFT_72646"/>
<dbReference type="HOGENOM" id="CLU_2776447_0_0_1"/>
<accession>F4RX18</accession>
<dbReference type="RefSeq" id="XP_007413577.1">
    <property type="nucleotide sequence ID" value="XM_007413515.1"/>
</dbReference>
<dbReference type="EMBL" id="GL883126">
    <property type="protein sequence ID" value="EGG03117.1"/>
    <property type="molecule type" value="Genomic_DNA"/>
</dbReference>
<dbReference type="VEuPathDB" id="FungiDB:MELLADRAFT_72646"/>
<dbReference type="InParanoid" id="F4RX18"/>
<name>F4RX18_MELLP</name>
<dbReference type="AlphaFoldDB" id="F4RX18"/>
<evidence type="ECO:0000313" key="2">
    <source>
        <dbReference type="EMBL" id="EGG03117.1"/>
    </source>
</evidence>